<comment type="caution">
    <text evidence="1">The sequence shown here is derived from an EMBL/GenBank/DDBJ whole genome shotgun (WGS) entry which is preliminary data.</text>
</comment>
<sequence>MLQTHDKELNHKLANIVSWCHNPPNFSLYPLNDCANIRNALSSGTEVKKKFFVIRQWQTLNNAQKNKFLLYINLNKANKNVHCNTNNRKYIDKCNNAKTMAESSILFYLHFLKIWQLQDCHFIGKNDDKKVQNEMTILCRFSVIEEGEKNVTFRHISYFEKDEHHKNFEHSNKQKDHKNFNQKKKKEKKNCRFCLIQNKQKSIINKIEDTFFAVLIE</sequence>
<dbReference type="EMBL" id="ASPP01023699">
    <property type="protein sequence ID" value="ETO10040.1"/>
    <property type="molecule type" value="Genomic_DNA"/>
</dbReference>
<dbReference type="AlphaFoldDB" id="X6MAH9"/>
<accession>X6MAH9</accession>
<organism evidence="1 2">
    <name type="scientific">Reticulomyxa filosa</name>
    <dbReference type="NCBI Taxonomy" id="46433"/>
    <lineage>
        <taxon>Eukaryota</taxon>
        <taxon>Sar</taxon>
        <taxon>Rhizaria</taxon>
        <taxon>Retaria</taxon>
        <taxon>Foraminifera</taxon>
        <taxon>Monothalamids</taxon>
        <taxon>Reticulomyxidae</taxon>
        <taxon>Reticulomyxa</taxon>
    </lineage>
</organism>
<keyword evidence="2" id="KW-1185">Reference proteome</keyword>
<evidence type="ECO:0000313" key="2">
    <source>
        <dbReference type="Proteomes" id="UP000023152"/>
    </source>
</evidence>
<reference evidence="1 2" key="1">
    <citation type="journal article" date="2013" name="Curr. Biol.">
        <title>The Genome of the Foraminiferan Reticulomyxa filosa.</title>
        <authorList>
            <person name="Glockner G."/>
            <person name="Hulsmann N."/>
            <person name="Schleicher M."/>
            <person name="Noegel A.A."/>
            <person name="Eichinger L."/>
            <person name="Gallinger C."/>
            <person name="Pawlowski J."/>
            <person name="Sierra R."/>
            <person name="Euteneuer U."/>
            <person name="Pillet L."/>
            <person name="Moustafa A."/>
            <person name="Platzer M."/>
            <person name="Groth M."/>
            <person name="Szafranski K."/>
            <person name="Schliwa M."/>
        </authorList>
    </citation>
    <scope>NUCLEOTIDE SEQUENCE [LARGE SCALE GENOMIC DNA]</scope>
</reference>
<evidence type="ECO:0000313" key="1">
    <source>
        <dbReference type="EMBL" id="ETO10040.1"/>
    </source>
</evidence>
<dbReference type="Proteomes" id="UP000023152">
    <property type="component" value="Unassembled WGS sequence"/>
</dbReference>
<protein>
    <submittedName>
        <fullName evidence="1">Uncharacterized protein</fullName>
    </submittedName>
</protein>
<gene>
    <name evidence="1" type="ORF">RFI_27336</name>
</gene>
<proteinExistence type="predicted"/>
<name>X6MAH9_RETFI</name>